<keyword evidence="3" id="KW-1185">Reference proteome</keyword>
<proteinExistence type="predicted"/>
<evidence type="ECO:0000313" key="3">
    <source>
        <dbReference type="Proteomes" id="UP000192927"/>
    </source>
</evidence>
<sequence>MAILHDVEVTISAKGNKLPEYDDDAEEPGPSNMVTKYIEALTGANFQIHYNIKPMFRLKSSAMSIDVIIDGEYMDSHILHRDEDLKHLSRIPLGAIFTGFRRIQKDSWTLQAFSFAEIKTSEENAVASDPALQELVSKLGSIRIEVHHVKIKGPGVPSTDFGKLRALDALPEKALKGQALSHRASLGPLRRIPSPKVTEVEYINGLESPSVVFNFKYRSRKSLQGMLVIPRTPSPVPLEQRPIDELTREEALELLRRRSQIQVKPEVKPTATLKRQHDDFDPERNDDEEYMALLASARSQKVARVQKPIDVIDLLDD</sequence>
<name>A0A1W5DCJ1_9LECA</name>
<feature type="domain" description="DUF7918" evidence="1">
    <location>
        <begin position="7"/>
        <end position="232"/>
    </location>
</feature>
<reference evidence="3" key="1">
    <citation type="submission" date="2017-03" db="EMBL/GenBank/DDBJ databases">
        <authorList>
            <person name="Sharma R."/>
            <person name="Thines M."/>
        </authorList>
    </citation>
    <scope>NUCLEOTIDE SEQUENCE [LARGE SCALE GENOMIC DNA]</scope>
</reference>
<dbReference type="PANTHER" id="PTHR36223:SF1">
    <property type="entry name" value="TRANSCRIPTION ELONGATION FACTOR EAF N-TERMINAL DOMAIN-CONTAINING PROTEIN"/>
    <property type="match status" value="1"/>
</dbReference>
<dbReference type="EMBL" id="FWEW01003742">
    <property type="protein sequence ID" value="SLM40867.1"/>
    <property type="molecule type" value="Genomic_DNA"/>
</dbReference>
<protein>
    <recommendedName>
        <fullName evidence="1">DUF7918 domain-containing protein</fullName>
    </recommendedName>
</protein>
<dbReference type="Proteomes" id="UP000192927">
    <property type="component" value="Unassembled WGS sequence"/>
</dbReference>
<dbReference type="PANTHER" id="PTHR36223">
    <property type="entry name" value="BETA-LACTAMASE-TYPE TRANSPEPTIDASE FOLD DOMAIN CONTAINING PROTEIN"/>
    <property type="match status" value="1"/>
</dbReference>
<evidence type="ECO:0000259" key="1">
    <source>
        <dbReference type="Pfam" id="PF25534"/>
    </source>
</evidence>
<organism evidence="2 3">
    <name type="scientific">Lasallia pustulata</name>
    <dbReference type="NCBI Taxonomy" id="136370"/>
    <lineage>
        <taxon>Eukaryota</taxon>
        <taxon>Fungi</taxon>
        <taxon>Dikarya</taxon>
        <taxon>Ascomycota</taxon>
        <taxon>Pezizomycotina</taxon>
        <taxon>Lecanoromycetes</taxon>
        <taxon>OSLEUM clade</taxon>
        <taxon>Umbilicariomycetidae</taxon>
        <taxon>Umbilicariales</taxon>
        <taxon>Umbilicariaceae</taxon>
        <taxon>Lasallia</taxon>
    </lineage>
</organism>
<accession>A0A1W5DCJ1</accession>
<dbReference type="Pfam" id="PF25534">
    <property type="entry name" value="DUF7918"/>
    <property type="match status" value="1"/>
</dbReference>
<dbReference type="AlphaFoldDB" id="A0A1W5DCJ1"/>
<dbReference type="InterPro" id="IPR057678">
    <property type="entry name" value="DUF7918"/>
</dbReference>
<evidence type="ECO:0000313" key="2">
    <source>
        <dbReference type="EMBL" id="SLM40867.1"/>
    </source>
</evidence>